<feature type="non-terminal residue" evidence="1">
    <location>
        <position position="1"/>
    </location>
</feature>
<name>A0ACA9N9B0_9GLOM</name>
<reference evidence="1" key="1">
    <citation type="submission" date="2021-06" db="EMBL/GenBank/DDBJ databases">
        <authorList>
            <person name="Kallberg Y."/>
            <person name="Tangrot J."/>
            <person name="Rosling A."/>
        </authorList>
    </citation>
    <scope>NUCLEOTIDE SEQUENCE</scope>
    <source>
        <strain evidence="1">CL356</strain>
    </source>
</reference>
<organism evidence="1 2">
    <name type="scientific">Acaulospora colombiana</name>
    <dbReference type="NCBI Taxonomy" id="27376"/>
    <lineage>
        <taxon>Eukaryota</taxon>
        <taxon>Fungi</taxon>
        <taxon>Fungi incertae sedis</taxon>
        <taxon>Mucoromycota</taxon>
        <taxon>Glomeromycotina</taxon>
        <taxon>Glomeromycetes</taxon>
        <taxon>Diversisporales</taxon>
        <taxon>Acaulosporaceae</taxon>
        <taxon>Acaulospora</taxon>
    </lineage>
</organism>
<evidence type="ECO:0000313" key="1">
    <source>
        <dbReference type="EMBL" id="CAG8637110.1"/>
    </source>
</evidence>
<accession>A0ACA9N9B0</accession>
<protein>
    <submittedName>
        <fullName evidence="1">4782_t:CDS:1</fullName>
    </submittedName>
</protein>
<dbReference type="EMBL" id="CAJVPT010018807">
    <property type="protein sequence ID" value="CAG8637110.1"/>
    <property type="molecule type" value="Genomic_DNA"/>
</dbReference>
<keyword evidence="2" id="KW-1185">Reference proteome</keyword>
<comment type="caution">
    <text evidence="1">The sequence shown here is derived from an EMBL/GenBank/DDBJ whole genome shotgun (WGS) entry which is preliminary data.</text>
</comment>
<evidence type="ECO:0000313" key="2">
    <source>
        <dbReference type="Proteomes" id="UP000789525"/>
    </source>
</evidence>
<sequence>HPSYRSTTPVESAAIYSADDGRTATNPEPIASVRLPHISARSLLEKALRYYREINQSDNLLDNVCDFTPGKDGFSVKKAADETFQGYDSGN</sequence>
<proteinExistence type="predicted"/>
<gene>
    <name evidence="1" type="ORF">ACOLOM_LOCUS7828</name>
</gene>
<dbReference type="Proteomes" id="UP000789525">
    <property type="component" value="Unassembled WGS sequence"/>
</dbReference>